<dbReference type="eggNOG" id="COG1296">
    <property type="taxonomic scope" value="Bacteria"/>
</dbReference>
<accession>E0RWP2</accession>
<dbReference type="KEGG" id="bpb:bpr_I1833"/>
<keyword evidence="3" id="KW-0813">Transport</keyword>
<evidence type="ECO:0000313" key="9">
    <source>
        <dbReference type="EMBL" id="ADL34568.1"/>
    </source>
</evidence>
<dbReference type="Proteomes" id="UP000001299">
    <property type="component" value="Chromosome 1"/>
</dbReference>
<organism evidence="9 10">
    <name type="scientific">Butyrivibrio proteoclasticus (strain ATCC 51982 / DSM 14932 / B316)</name>
    <name type="common">Clostridium proteoclasticum</name>
    <dbReference type="NCBI Taxonomy" id="515622"/>
    <lineage>
        <taxon>Bacteria</taxon>
        <taxon>Bacillati</taxon>
        <taxon>Bacillota</taxon>
        <taxon>Clostridia</taxon>
        <taxon>Lachnospirales</taxon>
        <taxon>Lachnospiraceae</taxon>
        <taxon>Butyrivibrio</taxon>
    </lineage>
</organism>
<feature type="transmembrane region" description="Helical" evidence="8">
    <location>
        <begin position="129"/>
        <end position="153"/>
    </location>
</feature>
<dbReference type="HOGENOM" id="CLU_065777_3_2_9"/>
<evidence type="ECO:0000256" key="3">
    <source>
        <dbReference type="ARBA" id="ARBA00022448"/>
    </source>
</evidence>
<dbReference type="AlphaFoldDB" id="E0RWP2"/>
<dbReference type="Pfam" id="PF03591">
    <property type="entry name" value="AzlC"/>
    <property type="match status" value="1"/>
</dbReference>
<sequence length="238" mass="25365">MSVGSMKDFREGCQNAIPICLGYIAVSFAFGIEASKIGMTTFQAAMTSLLNVTSAGQFSALEVIARNGSFIELAILQFIINLRYMLMSTALSQKLGSDVGTASRLGISYGVTDEIFAVSIFKKDKLYPMFSYGLIFTSVSGWVLGTVLGAVAGQILPQVLISSLGLAIYGMFIAIIIPDTRVKRSVAVVVIAAMVMSCVFTYAPLLKMISGGFRIIIVTVVVAAIAAVVSPVREEENE</sequence>
<dbReference type="GO" id="GO:1903785">
    <property type="term" value="P:L-valine transmembrane transport"/>
    <property type="evidence" value="ECO:0007669"/>
    <property type="project" value="TreeGrafter"/>
</dbReference>
<keyword evidence="5 8" id="KW-0812">Transmembrane</keyword>
<evidence type="ECO:0000256" key="7">
    <source>
        <dbReference type="ARBA" id="ARBA00023136"/>
    </source>
</evidence>
<gene>
    <name evidence="9" type="primary">azlC</name>
    <name evidence="9" type="ordered locus">bpr_I1833</name>
</gene>
<comment type="subcellular location">
    <subcellularLocation>
        <location evidence="1">Cell membrane</location>
        <topology evidence="1">Multi-pass membrane protein</topology>
    </subcellularLocation>
</comment>
<comment type="similarity">
    <text evidence="2">Belongs to the AzlC family.</text>
</comment>
<name>E0RWP2_BUTPB</name>
<reference evidence="9 10" key="1">
    <citation type="journal article" date="2010" name="PLoS ONE">
        <title>The glycobiome of the rumen bacterium Butyrivibrio proteoclasticus B316(T) highlights adaptation to a polysaccharide-rich environment.</title>
        <authorList>
            <person name="Kelly W.J."/>
            <person name="Leahy S.C."/>
            <person name="Altermann E."/>
            <person name="Yeoman C.J."/>
            <person name="Dunne J.C."/>
            <person name="Kong Z."/>
            <person name="Pacheco D.M."/>
            <person name="Li D."/>
            <person name="Noel S.J."/>
            <person name="Moon C.D."/>
            <person name="Cookson A.L."/>
            <person name="Attwood G.T."/>
        </authorList>
    </citation>
    <scope>NUCLEOTIDE SEQUENCE [LARGE SCALE GENOMIC DNA]</scope>
    <source>
        <strain evidence="10">ATCC 51982 / DSM 14932 / B316</strain>
    </source>
</reference>
<evidence type="ECO:0000313" key="10">
    <source>
        <dbReference type="Proteomes" id="UP000001299"/>
    </source>
</evidence>
<dbReference type="STRING" id="515622.bpr_I1833"/>
<evidence type="ECO:0000256" key="2">
    <source>
        <dbReference type="ARBA" id="ARBA00010735"/>
    </source>
</evidence>
<dbReference type="InterPro" id="IPR011606">
    <property type="entry name" value="Brnchd-chn_aa_trnsp_permease"/>
</dbReference>
<keyword evidence="7 8" id="KW-0472">Membrane</keyword>
<protein>
    <submittedName>
        <fullName evidence="9">Branched-chain amino acid transport protein AzlC</fullName>
    </submittedName>
</protein>
<dbReference type="RefSeq" id="WP_013281222.1">
    <property type="nucleotide sequence ID" value="NC_014387.1"/>
</dbReference>
<dbReference type="PANTHER" id="PTHR34979:SF1">
    <property type="entry name" value="INNER MEMBRANE PROTEIN YGAZ"/>
    <property type="match status" value="1"/>
</dbReference>
<evidence type="ECO:0000256" key="1">
    <source>
        <dbReference type="ARBA" id="ARBA00004651"/>
    </source>
</evidence>
<evidence type="ECO:0000256" key="4">
    <source>
        <dbReference type="ARBA" id="ARBA00022475"/>
    </source>
</evidence>
<feature type="transmembrane region" description="Helical" evidence="8">
    <location>
        <begin position="211"/>
        <end position="232"/>
    </location>
</feature>
<keyword evidence="10" id="KW-1185">Reference proteome</keyword>
<evidence type="ECO:0000256" key="5">
    <source>
        <dbReference type="ARBA" id="ARBA00022692"/>
    </source>
</evidence>
<feature type="transmembrane region" description="Helical" evidence="8">
    <location>
        <begin position="159"/>
        <end position="178"/>
    </location>
</feature>
<proteinExistence type="inferred from homology"/>
<dbReference type="GO" id="GO:0005886">
    <property type="term" value="C:plasma membrane"/>
    <property type="evidence" value="ECO:0007669"/>
    <property type="project" value="UniProtKB-SubCell"/>
</dbReference>
<evidence type="ECO:0000256" key="6">
    <source>
        <dbReference type="ARBA" id="ARBA00022989"/>
    </source>
</evidence>
<feature type="transmembrane region" description="Helical" evidence="8">
    <location>
        <begin position="185"/>
        <end position="205"/>
    </location>
</feature>
<evidence type="ECO:0000256" key="8">
    <source>
        <dbReference type="SAM" id="Phobius"/>
    </source>
</evidence>
<keyword evidence="4" id="KW-1003">Cell membrane</keyword>
<keyword evidence="6 8" id="KW-1133">Transmembrane helix</keyword>
<dbReference type="EMBL" id="CP001810">
    <property type="protein sequence ID" value="ADL34568.1"/>
    <property type="molecule type" value="Genomic_DNA"/>
</dbReference>
<dbReference type="PANTHER" id="PTHR34979">
    <property type="entry name" value="INNER MEMBRANE PROTEIN YGAZ"/>
    <property type="match status" value="1"/>
</dbReference>